<evidence type="ECO:0000313" key="2">
    <source>
        <dbReference type="EMBL" id="KNZ61423.1"/>
    </source>
</evidence>
<dbReference type="Proteomes" id="UP000037035">
    <property type="component" value="Unassembled WGS sequence"/>
</dbReference>
<dbReference type="PANTHER" id="PTHR46579:SF1">
    <property type="entry name" value="F5_8 TYPE C DOMAIN-CONTAINING PROTEIN"/>
    <property type="match status" value="1"/>
</dbReference>
<dbReference type="PANTHER" id="PTHR46579">
    <property type="entry name" value="F5/8 TYPE C DOMAIN-CONTAINING PROTEIN-RELATED"/>
    <property type="match status" value="1"/>
</dbReference>
<keyword evidence="3" id="KW-1185">Reference proteome</keyword>
<evidence type="ECO:0000313" key="3">
    <source>
        <dbReference type="Proteomes" id="UP000037035"/>
    </source>
</evidence>
<gene>
    <name evidence="2" type="ORF">VP01_1400g3</name>
</gene>
<sequence length="408" mass="46222">MIHPTIKSPALGRMIRVRLGPVICDLPAIRKLLGLAGHSLKYHLCQFCHVNKDTLDIVDIDRSPPLSDKCVRYHCLQWKKARKVSKREQIFKQHGVRYSVLLKLPYFNLLDDAVVEPLHKFFLGLLNNHGTEFFGLKKNESTVDYDSEESDRLERKDTMIGVECNGDEDTISISSEENDGSPSPDPATGPPLDNADINLEIMRCFEAFEDLSLNDPTMQMTRLNNIRKQTFATHKPNAICNSDVYGFTPVDDLLFAISENLQLLRAFIDEIQLPLNIGRVPRTVGQPKGGKLKAEEWINLFSILLIPTFFLMMKSDSSNNHEDLNSQLFNLLSLVSISNIVRQNWVRSEDIQNLQAHLKTYRQGILHLYPQFSTKPNHHLALHLPECISRCGAYIGKGVAAGLSSFCR</sequence>
<dbReference type="VEuPathDB" id="FungiDB:VP01_1400g3"/>
<comment type="caution">
    <text evidence="2">The sequence shown here is derived from an EMBL/GenBank/DDBJ whole genome shotgun (WGS) entry which is preliminary data.</text>
</comment>
<accession>A0A0L6VKY6</accession>
<organism evidence="2 3">
    <name type="scientific">Puccinia sorghi</name>
    <dbReference type="NCBI Taxonomy" id="27349"/>
    <lineage>
        <taxon>Eukaryota</taxon>
        <taxon>Fungi</taxon>
        <taxon>Dikarya</taxon>
        <taxon>Basidiomycota</taxon>
        <taxon>Pucciniomycotina</taxon>
        <taxon>Pucciniomycetes</taxon>
        <taxon>Pucciniales</taxon>
        <taxon>Pucciniaceae</taxon>
        <taxon>Puccinia</taxon>
    </lineage>
</organism>
<protein>
    <submittedName>
        <fullName evidence="2">Uncharacterized protein</fullName>
    </submittedName>
</protein>
<reference evidence="2 3" key="1">
    <citation type="submission" date="2015-08" db="EMBL/GenBank/DDBJ databases">
        <title>Next Generation Sequencing and Analysis of the Genome of Puccinia sorghi L Schw, the Causal Agent of Maize Common Rust.</title>
        <authorList>
            <person name="Rochi L."/>
            <person name="Burguener G."/>
            <person name="Darino M."/>
            <person name="Turjanski A."/>
            <person name="Kreff E."/>
            <person name="Dieguez M.J."/>
            <person name="Sacco F."/>
        </authorList>
    </citation>
    <scope>NUCLEOTIDE SEQUENCE [LARGE SCALE GENOMIC DNA]</scope>
    <source>
        <strain evidence="2 3">RO10H11247</strain>
    </source>
</reference>
<name>A0A0L6VKY6_9BASI</name>
<feature type="region of interest" description="Disordered" evidence="1">
    <location>
        <begin position="170"/>
        <end position="193"/>
    </location>
</feature>
<proteinExistence type="predicted"/>
<dbReference type="EMBL" id="LAVV01004455">
    <property type="protein sequence ID" value="KNZ61423.1"/>
    <property type="molecule type" value="Genomic_DNA"/>
</dbReference>
<dbReference type="OrthoDB" id="3269001at2759"/>
<dbReference type="AlphaFoldDB" id="A0A0L6VKY6"/>
<evidence type="ECO:0000256" key="1">
    <source>
        <dbReference type="SAM" id="MobiDB-lite"/>
    </source>
</evidence>